<dbReference type="Proteomes" id="UP000515908">
    <property type="component" value="Chromosome 03"/>
</dbReference>
<reference evidence="1 2" key="1">
    <citation type="submission" date="2020-08" db="EMBL/GenBank/DDBJ databases">
        <authorList>
            <person name="Newling K."/>
            <person name="Davey J."/>
            <person name="Forrester S."/>
        </authorList>
    </citation>
    <scope>NUCLEOTIDE SEQUENCE [LARGE SCALE GENOMIC DNA]</scope>
    <source>
        <strain evidence="2">Crithidia deanei Carvalho (ATCC PRA-265)</strain>
    </source>
</reference>
<keyword evidence="2" id="KW-1185">Reference proteome</keyword>
<name>A0A7G2C5E0_9TRYP</name>
<proteinExistence type="predicted"/>
<organism evidence="1 2">
    <name type="scientific">Angomonas deanei</name>
    <dbReference type="NCBI Taxonomy" id="59799"/>
    <lineage>
        <taxon>Eukaryota</taxon>
        <taxon>Discoba</taxon>
        <taxon>Euglenozoa</taxon>
        <taxon>Kinetoplastea</taxon>
        <taxon>Metakinetoplastina</taxon>
        <taxon>Trypanosomatida</taxon>
        <taxon>Trypanosomatidae</taxon>
        <taxon>Strigomonadinae</taxon>
        <taxon>Angomonas</taxon>
    </lineage>
</organism>
<sequence>MCTPNDYLTLIDSLLLHYRRQANLDLHHHQNEATPCFQQTYFYFVKKVILLLFDLLQKPIHPQHGACNAWDLSAEEIIHTKADVIKKLWLASFSKSHKRQQEEANWNDESGADVLHFVLFDVLHLHRRHEITTTDRHKAELYLSVLYELVMERLVLLESGKGKIQRSKLIYTFEKEHDHLPQHCSAPAREWESERMVLHPLFFTGLLSVCLQIPSHTGDDRGFKQNVILLLQQAAQCCLYPLLPVSETANTQDTSPPKDGDSLFTEGIIFEAAETAALCGDAETVTRLLFLLYQSRGLLYSSSVLLAERGGDTAG</sequence>
<dbReference type="EMBL" id="LR877147">
    <property type="protein sequence ID" value="CAD2214374.1"/>
    <property type="molecule type" value="Genomic_DNA"/>
</dbReference>
<dbReference type="AlphaFoldDB" id="A0A7G2C5E0"/>
<evidence type="ECO:0000313" key="1">
    <source>
        <dbReference type="EMBL" id="CAD2214374.1"/>
    </source>
</evidence>
<gene>
    <name evidence="1" type="ORF">ADEAN_000181900</name>
</gene>
<accession>A0A7G2C5E0</accession>
<protein>
    <submittedName>
        <fullName evidence="1">Uncharacterized protein</fullName>
    </submittedName>
</protein>
<evidence type="ECO:0000313" key="2">
    <source>
        <dbReference type="Proteomes" id="UP000515908"/>
    </source>
</evidence>
<dbReference type="VEuPathDB" id="TriTrypDB:ADEAN_000181900"/>